<dbReference type="OrthoDB" id="2989864at2759"/>
<evidence type="ECO:0000313" key="3">
    <source>
        <dbReference type="Proteomes" id="UP000756132"/>
    </source>
</evidence>
<organism evidence="2 3">
    <name type="scientific">Passalora fulva</name>
    <name type="common">Tomato leaf mold</name>
    <name type="synonym">Cladosporium fulvum</name>
    <dbReference type="NCBI Taxonomy" id="5499"/>
    <lineage>
        <taxon>Eukaryota</taxon>
        <taxon>Fungi</taxon>
        <taxon>Dikarya</taxon>
        <taxon>Ascomycota</taxon>
        <taxon>Pezizomycotina</taxon>
        <taxon>Dothideomycetes</taxon>
        <taxon>Dothideomycetidae</taxon>
        <taxon>Mycosphaerellales</taxon>
        <taxon>Mycosphaerellaceae</taxon>
        <taxon>Fulvia</taxon>
    </lineage>
</organism>
<keyword evidence="3" id="KW-1185">Reference proteome</keyword>
<dbReference type="EMBL" id="CP090164">
    <property type="protein sequence ID" value="UJO13606.1"/>
    <property type="molecule type" value="Genomic_DNA"/>
</dbReference>
<dbReference type="Pfam" id="PF14087">
    <property type="entry name" value="DUF4267"/>
    <property type="match status" value="1"/>
</dbReference>
<gene>
    <name evidence="2" type="ORF">CLAFUR5_02470</name>
</gene>
<evidence type="ECO:0000256" key="1">
    <source>
        <dbReference type="SAM" id="Phobius"/>
    </source>
</evidence>
<dbReference type="InterPro" id="IPR025363">
    <property type="entry name" value="DUF4267"/>
</dbReference>
<dbReference type="GeneID" id="71982348"/>
<sequence length="139" mass="14846">MAFGAFANFDPWRHTPPLLLASMIVFNGWYFPFVVGPARSLLKFGFTPCIAKSREAGVLNMIQSARVTTIGLAVWGCYLVGQYKAVDIVLASMGYVAVVDAYVMSKEGADGSVAFRGISTGLVAAWGLFGMTTGTSIFS</sequence>
<dbReference type="OMA" id="DTIMVIL"/>
<dbReference type="AlphaFoldDB" id="A0A9Q8P576"/>
<feature type="transmembrane region" description="Helical" evidence="1">
    <location>
        <begin position="18"/>
        <end position="36"/>
    </location>
</feature>
<protein>
    <submittedName>
        <fullName evidence="2">Uncharacterized protein</fullName>
    </submittedName>
</protein>
<name>A0A9Q8P576_PASFU</name>
<dbReference type="RefSeq" id="XP_047757972.1">
    <property type="nucleotide sequence ID" value="XM_047901618.1"/>
</dbReference>
<proteinExistence type="predicted"/>
<dbReference type="KEGG" id="ffu:CLAFUR5_02470"/>
<keyword evidence="1" id="KW-0472">Membrane</keyword>
<keyword evidence="1" id="KW-1133">Transmembrane helix</keyword>
<keyword evidence="1" id="KW-0812">Transmembrane</keyword>
<dbReference type="Proteomes" id="UP000756132">
    <property type="component" value="Chromosome 2"/>
</dbReference>
<reference evidence="2" key="1">
    <citation type="submission" date="2021-12" db="EMBL/GenBank/DDBJ databases">
        <authorList>
            <person name="Zaccaron A."/>
            <person name="Stergiopoulos I."/>
        </authorList>
    </citation>
    <scope>NUCLEOTIDE SEQUENCE</scope>
    <source>
        <strain evidence="2">Race5_Kim</strain>
    </source>
</reference>
<accession>A0A9Q8P576</accession>
<reference evidence="2" key="2">
    <citation type="journal article" date="2022" name="Microb. Genom.">
        <title>A chromosome-scale genome assembly of the tomato pathogen Cladosporium fulvum reveals a compartmentalized genome architecture and the presence of a dispensable chromosome.</title>
        <authorList>
            <person name="Zaccaron A.Z."/>
            <person name="Chen L.H."/>
            <person name="Samaras A."/>
            <person name="Stergiopoulos I."/>
        </authorList>
    </citation>
    <scope>NUCLEOTIDE SEQUENCE</scope>
    <source>
        <strain evidence="2">Race5_Kim</strain>
    </source>
</reference>
<evidence type="ECO:0000313" key="2">
    <source>
        <dbReference type="EMBL" id="UJO13606.1"/>
    </source>
</evidence>